<evidence type="ECO:0000256" key="5">
    <source>
        <dbReference type="SAM" id="Phobius"/>
    </source>
</evidence>
<evidence type="ECO:0000256" key="4">
    <source>
        <dbReference type="ARBA" id="ARBA00023136"/>
    </source>
</evidence>
<dbReference type="EMBL" id="JAGHKP010000001">
    <property type="protein sequence ID" value="MBO9151211.1"/>
    <property type="molecule type" value="Genomic_DNA"/>
</dbReference>
<gene>
    <name evidence="7" type="ORF">J7I43_03270</name>
</gene>
<evidence type="ECO:0000313" key="7">
    <source>
        <dbReference type="EMBL" id="MBO9151211.1"/>
    </source>
</evidence>
<keyword evidence="4 5" id="KW-0472">Membrane</keyword>
<feature type="domain" description="RDD" evidence="6">
    <location>
        <begin position="12"/>
        <end position="130"/>
    </location>
</feature>
<feature type="transmembrane region" description="Helical" evidence="5">
    <location>
        <begin position="52"/>
        <end position="78"/>
    </location>
</feature>
<dbReference type="Pfam" id="PF06271">
    <property type="entry name" value="RDD"/>
    <property type="match status" value="1"/>
</dbReference>
<organism evidence="7 8">
    <name type="scientific">Chitinophaga chungangae</name>
    <dbReference type="NCBI Taxonomy" id="2821488"/>
    <lineage>
        <taxon>Bacteria</taxon>
        <taxon>Pseudomonadati</taxon>
        <taxon>Bacteroidota</taxon>
        <taxon>Chitinophagia</taxon>
        <taxon>Chitinophagales</taxon>
        <taxon>Chitinophagaceae</taxon>
        <taxon>Chitinophaga</taxon>
    </lineage>
</organism>
<dbReference type="Proteomes" id="UP000679126">
    <property type="component" value="Unassembled WGS sequence"/>
</dbReference>
<comment type="subcellular location">
    <subcellularLocation>
        <location evidence="1">Membrane</location>
        <topology evidence="1">Multi-pass membrane protein</topology>
    </subcellularLocation>
</comment>
<feature type="transmembrane region" description="Helical" evidence="5">
    <location>
        <begin position="21"/>
        <end position="40"/>
    </location>
</feature>
<evidence type="ECO:0000313" key="8">
    <source>
        <dbReference type="Proteomes" id="UP000679126"/>
    </source>
</evidence>
<evidence type="ECO:0000259" key="6">
    <source>
        <dbReference type="Pfam" id="PF06271"/>
    </source>
</evidence>
<comment type="caution">
    <text evidence="7">The sequence shown here is derived from an EMBL/GenBank/DDBJ whole genome shotgun (WGS) entry which is preliminary data.</text>
</comment>
<keyword evidence="8" id="KW-1185">Reference proteome</keyword>
<evidence type="ECO:0000256" key="3">
    <source>
        <dbReference type="ARBA" id="ARBA00022989"/>
    </source>
</evidence>
<accession>A0ABS3Y999</accession>
<keyword evidence="3 5" id="KW-1133">Transmembrane helix</keyword>
<name>A0ABS3Y999_9BACT</name>
<dbReference type="RefSeq" id="WP_209143180.1">
    <property type="nucleotide sequence ID" value="NZ_JAGHKP010000001.1"/>
</dbReference>
<evidence type="ECO:0000256" key="2">
    <source>
        <dbReference type="ARBA" id="ARBA00022692"/>
    </source>
</evidence>
<proteinExistence type="predicted"/>
<evidence type="ECO:0000256" key="1">
    <source>
        <dbReference type="ARBA" id="ARBA00004141"/>
    </source>
</evidence>
<sequence>MKHSSDLEVIEYPLLIKRIQSATADFLVIILLMLVASKLLEALGEDRPDWVNIVLFIAVWGVYEPLCTAFACTAGNLVCGIRVRDVKDPGKRICLGKAYIRYILKAALGWLSFLTIHSNPERRAIHDLGAGSVMIIKRA</sequence>
<dbReference type="InterPro" id="IPR010432">
    <property type="entry name" value="RDD"/>
</dbReference>
<reference evidence="8" key="1">
    <citation type="submission" date="2021-03" db="EMBL/GenBank/DDBJ databases">
        <title>Assistant Professor.</title>
        <authorList>
            <person name="Huq M.A."/>
        </authorList>
    </citation>
    <scope>NUCLEOTIDE SEQUENCE [LARGE SCALE GENOMIC DNA]</scope>
    <source>
        <strain evidence="8">MAH-28</strain>
    </source>
</reference>
<keyword evidence="2 5" id="KW-0812">Transmembrane</keyword>
<protein>
    <submittedName>
        <fullName evidence="7">RDD family protein</fullName>
    </submittedName>
</protein>